<feature type="region of interest" description="Disordered" evidence="1">
    <location>
        <begin position="124"/>
        <end position="147"/>
    </location>
</feature>
<dbReference type="RefSeq" id="WP_241561161.1">
    <property type="nucleotide sequence ID" value="NZ_JBFAUK010000012.1"/>
</dbReference>
<reference evidence="2 3" key="1">
    <citation type="submission" date="2024-06" db="EMBL/GenBank/DDBJ databases">
        <title>The Natural Products Discovery Center: Release of the First 8490 Sequenced Strains for Exploring Actinobacteria Biosynthetic Diversity.</title>
        <authorList>
            <person name="Kalkreuter E."/>
            <person name="Kautsar S.A."/>
            <person name="Yang D."/>
            <person name="Bader C.D."/>
            <person name="Teijaro C.N."/>
            <person name="Fluegel L."/>
            <person name="Davis C.M."/>
            <person name="Simpson J.R."/>
            <person name="Lauterbach L."/>
            <person name="Steele A.D."/>
            <person name="Gui C."/>
            <person name="Meng S."/>
            <person name="Li G."/>
            <person name="Viehrig K."/>
            <person name="Ye F."/>
            <person name="Su P."/>
            <person name="Kiefer A.F."/>
            <person name="Nichols A."/>
            <person name="Cepeda A.J."/>
            <person name="Yan W."/>
            <person name="Fan B."/>
            <person name="Jiang Y."/>
            <person name="Adhikari A."/>
            <person name="Zheng C.-J."/>
            <person name="Schuster L."/>
            <person name="Cowan T.M."/>
            <person name="Smanski M.J."/>
            <person name="Chevrette M.G."/>
            <person name="De Carvalho L.P.S."/>
            <person name="Shen B."/>
        </authorList>
    </citation>
    <scope>NUCLEOTIDE SEQUENCE [LARGE SCALE GENOMIC DNA]</scope>
    <source>
        <strain evidence="2 3">NPDC052347</strain>
    </source>
</reference>
<evidence type="ECO:0000313" key="3">
    <source>
        <dbReference type="Proteomes" id="UP001552594"/>
    </source>
</evidence>
<comment type="caution">
    <text evidence="2">The sequence shown here is derived from an EMBL/GenBank/DDBJ whole genome shotgun (WGS) entry which is preliminary data.</text>
</comment>
<dbReference type="Proteomes" id="UP001552594">
    <property type="component" value="Unassembled WGS sequence"/>
</dbReference>
<proteinExistence type="predicted"/>
<dbReference type="Pfam" id="PF19383">
    <property type="entry name" value="DUF5958"/>
    <property type="match status" value="1"/>
</dbReference>
<sequence length="147" mass="16059">MLNELAQGLRPLSEGLDWFEGLADDEQSLALRELAQFCVQARAVSDDGPEAIRRSGIRPTHTPAVLIMRGGIGHQLGKIAGLEPVHERTKAFRLLVAVLSIADARRRARYCANGCGHQWHRLASGGERGTATASRDGRESMYRLSGE</sequence>
<evidence type="ECO:0000256" key="1">
    <source>
        <dbReference type="SAM" id="MobiDB-lite"/>
    </source>
</evidence>
<dbReference type="InterPro" id="IPR046002">
    <property type="entry name" value="DUF5958"/>
</dbReference>
<dbReference type="EMBL" id="JBFAUK010000012">
    <property type="protein sequence ID" value="MEV5508231.1"/>
    <property type="molecule type" value="Genomic_DNA"/>
</dbReference>
<feature type="compositionally biased region" description="Basic and acidic residues" evidence="1">
    <location>
        <begin position="135"/>
        <end position="147"/>
    </location>
</feature>
<accession>A0ABV3JZB4</accession>
<keyword evidence="3" id="KW-1185">Reference proteome</keyword>
<evidence type="ECO:0000313" key="2">
    <source>
        <dbReference type="EMBL" id="MEV5508231.1"/>
    </source>
</evidence>
<name>A0ABV3JZB4_STRON</name>
<organism evidence="2 3">
    <name type="scientific">Streptomyces orinoci</name>
    <name type="common">Streptoverticillium orinoci</name>
    <dbReference type="NCBI Taxonomy" id="67339"/>
    <lineage>
        <taxon>Bacteria</taxon>
        <taxon>Bacillati</taxon>
        <taxon>Actinomycetota</taxon>
        <taxon>Actinomycetes</taxon>
        <taxon>Kitasatosporales</taxon>
        <taxon>Streptomycetaceae</taxon>
        <taxon>Streptomyces</taxon>
    </lineage>
</organism>
<protein>
    <submittedName>
        <fullName evidence="2">DUF5958 family protein</fullName>
    </submittedName>
</protein>
<gene>
    <name evidence="2" type="ORF">AB0L16_17395</name>
</gene>